<name>A0A2P4P0U3_RHIID</name>
<dbReference type="EMBL" id="AUPC02000481">
    <property type="protein sequence ID" value="POG59007.1"/>
    <property type="molecule type" value="Genomic_DNA"/>
</dbReference>
<evidence type="ECO:0000313" key="2">
    <source>
        <dbReference type="EMBL" id="POG59007.1"/>
    </source>
</evidence>
<dbReference type="Proteomes" id="UP000018888">
    <property type="component" value="Unassembled WGS sequence"/>
</dbReference>
<reference evidence="2 3" key="1">
    <citation type="journal article" date="2013" name="Proc. Natl. Acad. Sci. U.S.A.">
        <title>Genome of an arbuscular mycorrhizal fungus provides insight into the oldest plant symbiosis.</title>
        <authorList>
            <person name="Tisserant E."/>
            <person name="Malbreil M."/>
            <person name="Kuo A."/>
            <person name="Kohler A."/>
            <person name="Symeonidi A."/>
            <person name="Balestrini R."/>
            <person name="Charron P."/>
            <person name="Duensing N."/>
            <person name="Frei Dit Frey N."/>
            <person name="Gianinazzi-Pearson V."/>
            <person name="Gilbert L.B."/>
            <person name="Handa Y."/>
            <person name="Herr J.R."/>
            <person name="Hijri M."/>
            <person name="Koul R."/>
            <person name="Kawaguchi M."/>
            <person name="Krajinski F."/>
            <person name="Lammers P.J."/>
            <person name="Masclaux F.G."/>
            <person name="Murat C."/>
            <person name="Morin E."/>
            <person name="Ndikumana S."/>
            <person name="Pagni M."/>
            <person name="Petitpierre D."/>
            <person name="Requena N."/>
            <person name="Rosikiewicz P."/>
            <person name="Riley R."/>
            <person name="Saito K."/>
            <person name="San Clemente H."/>
            <person name="Shapiro H."/>
            <person name="van Tuinen D."/>
            <person name="Becard G."/>
            <person name="Bonfante P."/>
            <person name="Paszkowski U."/>
            <person name="Shachar-Hill Y.Y."/>
            <person name="Tuskan G.A."/>
            <person name="Young P.W."/>
            <person name="Sanders I.R."/>
            <person name="Henrissat B."/>
            <person name="Rensing S.A."/>
            <person name="Grigoriev I.V."/>
            <person name="Corradi N."/>
            <person name="Roux C."/>
            <person name="Martin F."/>
        </authorList>
    </citation>
    <scope>NUCLEOTIDE SEQUENCE [LARGE SCALE GENOMIC DNA]</scope>
    <source>
        <strain evidence="2 3">DAOM 197198</strain>
    </source>
</reference>
<sequence length="62" mass="7608">MKFSDFFVDKSSTGKLHFILIILYYEVKLVLFCYCNTPSIFIIEQIYIFNLWIVYINFIFEY</sequence>
<evidence type="ECO:0000313" key="3">
    <source>
        <dbReference type="Proteomes" id="UP000018888"/>
    </source>
</evidence>
<keyword evidence="1" id="KW-1133">Transmembrane helix</keyword>
<organism evidence="2 3">
    <name type="scientific">Rhizophagus irregularis (strain DAOM 181602 / DAOM 197198 / MUCL 43194)</name>
    <name type="common">Arbuscular mycorrhizal fungus</name>
    <name type="synonym">Glomus intraradices</name>
    <dbReference type="NCBI Taxonomy" id="747089"/>
    <lineage>
        <taxon>Eukaryota</taxon>
        <taxon>Fungi</taxon>
        <taxon>Fungi incertae sedis</taxon>
        <taxon>Mucoromycota</taxon>
        <taxon>Glomeromycotina</taxon>
        <taxon>Glomeromycetes</taxon>
        <taxon>Glomerales</taxon>
        <taxon>Glomeraceae</taxon>
        <taxon>Rhizophagus</taxon>
    </lineage>
</organism>
<feature type="transmembrane region" description="Helical" evidence="1">
    <location>
        <begin position="16"/>
        <end position="34"/>
    </location>
</feature>
<keyword evidence="3" id="KW-1185">Reference proteome</keyword>
<reference evidence="2 3" key="2">
    <citation type="journal article" date="2018" name="New Phytol.">
        <title>High intraspecific genome diversity in the model arbuscular mycorrhizal symbiont Rhizophagus irregularis.</title>
        <authorList>
            <person name="Chen E.C.H."/>
            <person name="Morin E."/>
            <person name="Beaudet D."/>
            <person name="Noel J."/>
            <person name="Yildirir G."/>
            <person name="Ndikumana S."/>
            <person name="Charron P."/>
            <person name="St-Onge C."/>
            <person name="Giorgi J."/>
            <person name="Kruger M."/>
            <person name="Marton T."/>
            <person name="Ropars J."/>
            <person name="Grigoriev I.V."/>
            <person name="Hainaut M."/>
            <person name="Henrissat B."/>
            <person name="Roux C."/>
            <person name="Martin F."/>
            <person name="Corradi N."/>
        </authorList>
    </citation>
    <scope>NUCLEOTIDE SEQUENCE [LARGE SCALE GENOMIC DNA]</scope>
    <source>
        <strain evidence="2 3">DAOM 197198</strain>
    </source>
</reference>
<keyword evidence="1" id="KW-0812">Transmembrane</keyword>
<accession>A0A2P4P0U3</accession>
<protein>
    <submittedName>
        <fullName evidence="2">Uncharacterized protein</fullName>
    </submittedName>
</protein>
<keyword evidence="1" id="KW-0472">Membrane</keyword>
<proteinExistence type="predicted"/>
<evidence type="ECO:0000256" key="1">
    <source>
        <dbReference type="SAM" id="Phobius"/>
    </source>
</evidence>
<gene>
    <name evidence="2" type="ORF">GLOIN_2v1725747</name>
</gene>
<comment type="caution">
    <text evidence="2">The sequence shown here is derived from an EMBL/GenBank/DDBJ whole genome shotgun (WGS) entry which is preliminary data.</text>
</comment>
<dbReference type="AlphaFoldDB" id="A0A2P4P0U3"/>
<feature type="transmembrane region" description="Helical" evidence="1">
    <location>
        <begin position="41"/>
        <end position="60"/>
    </location>
</feature>